<reference evidence="1" key="1">
    <citation type="submission" date="2022-07" db="EMBL/GenBank/DDBJ databases">
        <authorList>
            <person name="Macas J."/>
            <person name="Novak P."/>
            <person name="Neumann P."/>
        </authorList>
    </citation>
    <scope>NUCLEOTIDE SEQUENCE</scope>
</reference>
<comment type="caution">
    <text evidence="1">The sequence shown here is derived from an EMBL/GenBank/DDBJ whole genome shotgun (WGS) entry which is preliminary data.</text>
</comment>
<gene>
    <name evidence="1" type="ORF">CEPIT_LOCUS8595</name>
</gene>
<organism evidence="1 2">
    <name type="scientific">Cuscuta epithymum</name>
    <dbReference type="NCBI Taxonomy" id="186058"/>
    <lineage>
        <taxon>Eukaryota</taxon>
        <taxon>Viridiplantae</taxon>
        <taxon>Streptophyta</taxon>
        <taxon>Embryophyta</taxon>
        <taxon>Tracheophyta</taxon>
        <taxon>Spermatophyta</taxon>
        <taxon>Magnoliopsida</taxon>
        <taxon>eudicotyledons</taxon>
        <taxon>Gunneridae</taxon>
        <taxon>Pentapetalae</taxon>
        <taxon>asterids</taxon>
        <taxon>lamiids</taxon>
        <taxon>Solanales</taxon>
        <taxon>Convolvulaceae</taxon>
        <taxon>Cuscuteae</taxon>
        <taxon>Cuscuta</taxon>
        <taxon>Cuscuta subgen. Cuscuta</taxon>
    </lineage>
</organism>
<evidence type="ECO:0000313" key="2">
    <source>
        <dbReference type="Proteomes" id="UP001152523"/>
    </source>
</evidence>
<sequence length="141" mass="15678">MVGNTNSLLIEFHEQLEAAKEEIRHEMAQRIAYIQRANDVLCSQVQSVAFIASTQDSTEGVRDTMKATTRLELGFTPVSTEPFANTTESLSFTLDMSPTGDPQSTFISQVIYTLITSPFSGDNSYSEYPDVFLSRFTMKSA</sequence>
<protein>
    <submittedName>
        <fullName evidence="1">Uncharacterized protein</fullName>
    </submittedName>
</protein>
<proteinExistence type="predicted"/>
<name>A0AAV0CSI2_9ASTE</name>
<dbReference type="AlphaFoldDB" id="A0AAV0CSI2"/>
<dbReference type="EMBL" id="CAMAPF010000045">
    <property type="protein sequence ID" value="CAH9083577.1"/>
    <property type="molecule type" value="Genomic_DNA"/>
</dbReference>
<evidence type="ECO:0000313" key="1">
    <source>
        <dbReference type="EMBL" id="CAH9083577.1"/>
    </source>
</evidence>
<keyword evidence="2" id="KW-1185">Reference proteome</keyword>
<accession>A0AAV0CSI2</accession>
<dbReference type="Proteomes" id="UP001152523">
    <property type="component" value="Unassembled WGS sequence"/>
</dbReference>